<dbReference type="Proteomes" id="UP001064879">
    <property type="component" value="Chromosome"/>
</dbReference>
<name>A0ABY5SL83_9MICO</name>
<evidence type="ECO:0000313" key="3">
    <source>
        <dbReference type="Proteomes" id="UP001064879"/>
    </source>
</evidence>
<dbReference type="PANTHER" id="PTHR43581:SF4">
    <property type="entry name" value="ATP_GTP PHOSPHATASE"/>
    <property type="match status" value="1"/>
</dbReference>
<feature type="domain" description="Endonuclease GajA/Old nuclease/RecF-like AAA" evidence="1">
    <location>
        <begin position="250"/>
        <end position="329"/>
    </location>
</feature>
<keyword evidence="2" id="KW-0067">ATP-binding</keyword>
<keyword evidence="3" id="KW-1185">Reference proteome</keyword>
<dbReference type="Gene3D" id="3.40.50.300">
    <property type="entry name" value="P-loop containing nucleotide triphosphate hydrolases"/>
    <property type="match status" value="2"/>
</dbReference>
<dbReference type="GO" id="GO:0005524">
    <property type="term" value="F:ATP binding"/>
    <property type="evidence" value="ECO:0007669"/>
    <property type="project" value="UniProtKB-KW"/>
</dbReference>
<keyword evidence="2" id="KW-0547">Nucleotide-binding</keyword>
<dbReference type="RefSeq" id="WP_265417401.1">
    <property type="nucleotide sequence ID" value="NZ_CP093443.1"/>
</dbReference>
<protein>
    <submittedName>
        <fullName evidence="2">ATP-binding protein</fullName>
    </submittedName>
</protein>
<dbReference type="InterPro" id="IPR051396">
    <property type="entry name" value="Bact_Antivir_Def_Nuclease"/>
</dbReference>
<evidence type="ECO:0000259" key="1">
    <source>
        <dbReference type="Pfam" id="PF13175"/>
    </source>
</evidence>
<gene>
    <name evidence="2" type="ORF">L1F31_11325</name>
</gene>
<dbReference type="SUPFAM" id="SSF52540">
    <property type="entry name" value="P-loop containing nucleoside triphosphate hydrolases"/>
    <property type="match status" value="1"/>
</dbReference>
<dbReference type="Pfam" id="PF13175">
    <property type="entry name" value="AAA_15"/>
    <property type="match status" value="2"/>
</dbReference>
<evidence type="ECO:0000313" key="2">
    <source>
        <dbReference type="EMBL" id="UVI34721.1"/>
    </source>
</evidence>
<sequence>MNKPTSDRSLELVVDDSQTEDKYRERPVIETIRVKNFKRIEDTRIELAPITYLVGGNNSGKSSLLQAIHTAVSCAQDSVEQNTKVVAESELRYSPIGNFELLGHNDNYRNSGEKSRGSVTLEGITAEGDLAEYNISLYKARNHGNVGVERSGRYQGFGRIICDTSTDTLFSIYVPGISGIPHREEMTGYASVFRKAAGGEANIVFRNIIRLIHERGLIEDLQRMLEPMLGGEVEFEVDFDPEKDRHIDVQLAIIGKNDYYLPIDLWGTGVLQIVQICAYVVLFNPYMLLVDEPDNHLHPSLQKVLAVAFENIADEYGCNIIVSTHSSHLLTAASSQARIVWMNDGKVESDAERDLATMLMDLGALDKIDTGTKTIICTEDAIPTILKKAVEVIDRDGSVAVISLSGLNNLSTAEAVKEMSLLMGSDTKVVVHRDRDFLSEEELNKWATLYTDRGISLFSPPLCDTEAYVCIPEHISKSLGIEIESAQELRDTIIENRRDSFRSKFVNKRQYANGEIWKDGGAPKTDDLWPVGTTPKDEHVYGKDLLKLIKSTLRKRRGLDANKLELTPCDMLASLLRDVIA</sequence>
<dbReference type="EMBL" id="CP093443">
    <property type="protein sequence ID" value="UVI34721.1"/>
    <property type="molecule type" value="Genomic_DNA"/>
</dbReference>
<accession>A0ABY5SL83</accession>
<proteinExistence type="predicted"/>
<feature type="domain" description="Endonuclease GajA/Old nuclease/RecF-like AAA" evidence="1">
    <location>
        <begin position="29"/>
        <end position="70"/>
    </location>
</feature>
<dbReference type="PANTHER" id="PTHR43581">
    <property type="entry name" value="ATP/GTP PHOSPHATASE"/>
    <property type="match status" value="1"/>
</dbReference>
<dbReference type="InterPro" id="IPR027417">
    <property type="entry name" value="P-loop_NTPase"/>
</dbReference>
<dbReference type="InterPro" id="IPR041685">
    <property type="entry name" value="AAA_GajA/Old/RecF-like"/>
</dbReference>
<reference evidence="2" key="1">
    <citation type="submission" date="2022-03" db="EMBL/GenBank/DDBJ databases">
        <title>Brevibacterium spongiae sp. nov., isolated from marine sponge.</title>
        <authorList>
            <person name="Li Z."/>
            <person name="Zhang M."/>
        </authorList>
    </citation>
    <scope>NUCLEOTIDE SEQUENCE</scope>
    <source>
        <strain evidence="2">WHS-Z9</strain>
    </source>
</reference>
<organism evidence="2 3">
    <name type="scientific">Brevibacterium spongiae</name>
    <dbReference type="NCBI Taxonomy" id="2909672"/>
    <lineage>
        <taxon>Bacteria</taxon>
        <taxon>Bacillati</taxon>
        <taxon>Actinomycetota</taxon>
        <taxon>Actinomycetes</taxon>
        <taxon>Micrococcales</taxon>
        <taxon>Brevibacteriaceae</taxon>
        <taxon>Brevibacterium</taxon>
    </lineage>
</organism>
<dbReference type="CDD" id="cd00267">
    <property type="entry name" value="ABC_ATPase"/>
    <property type="match status" value="1"/>
</dbReference>